<dbReference type="Pfam" id="PF26520">
    <property type="entry name" value="MftB_chaperone"/>
    <property type="match status" value="1"/>
</dbReference>
<gene>
    <name evidence="1" type="ORF">UFOPK1421_01489</name>
    <name evidence="2" type="ORF">UFOPK1820_00814</name>
    <name evidence="3" type="ORF">UFOPK2921_01132</name>
    <name evidence="4" type="ORF">UFOPK3889_00841</name>
    <name evidence="5" type="ORF">UFOPK4422_01520</name>
</gene>
<dbReference type="EMBL" id="CAFBNZ010000163">
    <property type="protein sequence ID" value="CAB4974772.1"/>
    <property type="molecule type" value="Genomic_DNA"/>
</dbReference>
<reference evidence="4" key="1">
    <citation type="submission" date="2020-05" db="EMBL/GenBank/DDBJ databases">
        <authorList>
            <person name="Chiriac C."/>
            <person name="Salcher M."/>
            <person name="Ghai R."/>
            <person name="Kavagutti S V."/>
        </authorList>
    </citation>
    <scope>NUCLEOTIDE SEQUENCE</scope>
</reference>
<dbReference type="EMBL" id="CAEZUK010000121">
    <property type="protein sequence ID" value="CAB4602250.1"/>
    <property type="molecule type" value="Genomic_DNA"/>
</dbReference>
<dbReference type="NCBIfam" id="TIGR03967">
    <property type="entry name" value="mycofact_MftB"/>
    <property type="match status" value="1"/>
</dbReference>
<evidence type="ECO:0000313" key="1">
    <source>
        <dbReference type="EMBL" id="CAB4554226.1"/>
    </source>
</evidence>
<organism evidence="4">
    <name type="scientific">freshwater metagenome</name>
    <dbReference type="NCBI Taxonomy" id="449393"/>
    <lineage>
        <taxon>unclassified sequences</taxon>
        <taxon>metagenomes</taxon>
        <taxon>ecological metagenomes</taxon>
    </lineage>
</organism>
<evidence type="ECO:0000313" key="3">
    <source>
        <dbReference type="EMBL" id="CAB4785971.1"/>
    </source>
</evidence>
<evidence type="ECO:0000313" key="4">
    <source>
        <dbReference type="EMBL" id="CAB4974772.1"/>
    </source>
</evidence>
<protein>
    <submittedName>
        <fullName evidence="4">Unannotated protein</fullName>
    </submittedName>
</protein>
<accession>A0A6J7M5N5</accession>
<dbReference type="EMBL" id="CAEZSL010000218">
    <property type="protein sequence ID" value="CAB4554226.1"/>
    <property type="molecule type" value="Genomic_DNA"/>
</dbReference>
<evidence type="ECO:0000313" key="2">
    <source>
        <dbReference type="EMBL" id="CAB4602250.1"/>
    </source>
</evidence>
<dbReference type="AlphaFoldDB" id="A0A6J7M5N5"/>
<name>A0A6J7M5N5_9ZZZZ</name>
<dbReference type="EMBL" id="CAFBRX010000205">
    <property type="protein sequence ID" value="CAB5133998.1"/>
    <property type="molecule type" value="Genomic_DNA"/>
</dbReference>
<dbReference type="InterPro" id="IPR023850">
    <property type="entry name" value="MftB"/>
</dbReference>
<sequence length="92" mass="10248">MTIALASVLEIHPQVAVRPEAFGALAYHYGNRRLIFLKHPDVVTVVQALHDHPDVQTTLSACGVSQDRWPSFIAALTSLETSEVVREREITR</sequence>
<evidence type="ECO:0000313" key="5">
    <source>
        <dbReference type="EMBL" id="CAB5133998.1"/>
    </source>
</evidence>
<proteinExistence type="predicted"/>
<dbReference type="EMBL" id="CAEZZV010000159">
    <property type="protein sequence ID" value="CAB4785971.1"/>
    <property type="molecule type" value="Genomic_DNA"/>
</dbReference>